<comment type="caution">
    <text evidence="2">The sequence shown here is derived from an EMBL/GenBank/DDBJ whole genome shotgun (WGS) entry which is preliminary data.</text>
</comment>
<dbReference type="GO" id="GO:0006487">
    <property type="term" value="P:protein N-linked glycosylation"/>
    <property type="evidence" value="ECO:0007669"/>
    <property type="project" value="TreeGrafter"/>
</dbReference>
<dbReference type="CDD" id="cd03801">
    <property type="entry name" value="GT4_PimA-like"/>
    <property type="match status" value="1"/>
</dbReference>
<evidence type="ECO:0000313" key="2">
    <source>
        <dbReference type="EMBL" id="TFW40989.1"/>
    </source>
</evidence>
<protein>
    <submittedName>
        <fullName evidence="2">Glycosyltransferase</fullName>
    </submittedName>
</protein>
<dbReference type="Proteomes" id="UP000297322">
    <property type="component" value="Unassembled WGS sequence"/>
</dbReference>
<dbReference type="SUPFAM" id="SSF53756">
    <property type="entry name" value="UDP-Glycosyltransferase/glycogen phosphorylase"/>
    <property type="match status" value="1"/>
</dbReference>
<dbReference type="PANTHER" id="PTHR45919">
    <property type="entry name" value="GDP-MAN:MAN(3)GLCNAC(2)-PP-DOL ALPHA-1,2-MANNOSYLTRANSFERASE"/>
    <property type="match status" value="1"/>
</dbReference>
<organism evidence="2 3">
    <name type="scientific">Pseudomonas fluorescens</name>
    <dbReference type="NCBI Taxonomy" id="294"/>
    <lineage>
        <taxon>Bacteria</taxon>
        <taxon>Pseudomonadati</taxon>
        <taxon>Pseudomonadota</taxon>
        <taxon>Gammaproteobacteria</taxon>
        <taxon>Pseudomonadales</taxon>
        <taxon>Pseudomonadaceae</taxon>
        <taxon>Pseudomonas</taxon>
    </lineage>
</organism>
<proteinExistence type="predicted"/>
<keyword evidence="2" id="KW-0808">Transferase</keyword>
<dbReference type="InterPro" id="IPR038013">
    <property type="entry name" value="ALG11"/>
</dbReference>
<name>A0A4Y9TF31_PSEFL</name>
<dbReference type="Gene3D" id="3.40.50.2000">
    <property type="entry name" value="Glycogen Phosphorylase B"/>
    <property type="match status" value="1"/>
</dbReference>
<dbReference type="AlphaFoldDB" id="A0A4Y9TF31"/>
<accession>A0A4Y9TF31</accession>
<dbReference type="PANTHER" id="PTHR45919:SF1">
    <property type="entry name" value="GDP-MAN:MAN(3)GLCNAC(2)-PP-DOL ALPHA-1,2-MANNOSYLTRANSFERASE"/>
    <property type="match status" value="1"/>
</dbReference>
<evidence type="ECO:0000259" key="1">
    <source>
        <dbReference type="Pfam" id="PF00534"/>
    </source>
</evidence>
<dbReference type="EMBL" id="SPVI01000016">
    <property type="protein sequence ID" value="TFW40989.1"/>
    <property type="molecule type" value="Genomic_DNA"/>
</dbReference>
<gene>
    <name evidence="2" type="ORF">E4T65_23135</name>
</gene>
<dbReference type="InterPro" id="IPR001296">
    <property type="entry name" value="Glyco_trans_1"/>
</dbReference>
<sequence length="512" mass="58536">MKIGIYNRYWNTFGGGENYTGSVAEILSRDHEVELISIEPVDWSRLESRLHLDLSRCTMREWPNEPCERLSPRSSHYDLFVNSTYSSSLMPRAKKSALICYFPHRVDALSSMRGRAVQWVRELVRGSKRDLLRIGRRRGDVITPVAGVYDVEPDGRAWISAEAILMVAGAQSRPVRIPLWPEAYNGIEMIRLDGEELPWHMEGNILHVPCKPNDKRHSRLLSIFCKPVVMSELALSSDSRQLGACIDTRSLKWGSEGALKRHSPRDALRAYDRIISISNFTSEWIDRRWQLPSTELQPPIDTKLFGLDGPPAKEKIILTVGRFFAGGHNKKHHEIASAFIRLRQEGVIPDGWRLVFVGSRHREHQMHLDYFDRLTELCTGHPIDILPDLPFADLLTYYRKASIYWHGAGWGERVEQFPERFEHFGMTTCEAMACACVPVVFDAAGQREIVASEDLGFRYSTYEMLATQMGMLVNASPEMLAQIGERAQKSIERFARANFQARVREAFRGLAY</sequence>
<dbReference type="GO" id="GO:0004377">
    <property type="term" value="F:GDP-Man:Man(3)GlcNAc(2)-PP-Dol alpha-1,2-mannosyltransferase activity"/>
    <property type="evidence" value="ECO:0007669"/>
    <property type="project" value="InterPro"/>
</dbReference>
<reference evidence="2 3" key="1">
    <citation type="submission" date="2019-03" db="EMBL/GenBank/DDBJ databases">
        <title>Biocontrol and xenobiotic degradation properties of endophytic Pseudomonas fluorescens strain BRZ63.</title>
        <authorList>
            <person name="Chlebek D.A."/>
            <person name="Pinski A."/>
            <person name="Zur J.P."/>
            <person name="Michalska J."/>
            <person name="Hupert-Kocurek K.T."/>
        </authorList>
    </citation>
    <scope>NUCLEOTIDE SEQUENCE [LARGE SCALE GENOMIC DNA]</scope>
    <source>
        <strain evidence="2 3">BRZ63</strain>
    </source>
</reference>
<feature type="domain" description="Glycosyl transferase family 1" evidence="1">
    <location>
        <begin position="310"/>
        <end position="489"/>
    </location>
</feature>
<dbReference type="GO" id="GO:0016020">
    <property type="term" value="C:membrane"/>
    <property type="evidence" value="ECO:0007669"/>
    <property type="project" value="TreeGrafter"/>
</dbReference>
<evidence type="ECO:0000313" key="3">
    <source>
        <dbReference type="Proteomes" id="UP000297322"/>
    </source>
</evidence>
<dbReference type="Pfam" id="PF00534">
    <property type="entry name" value="Glycos_transf_1"/>
    <property type="match status" value="1"/>
</dbReference>
<dbReference type="RefSeq" id="WP_135196831.1">
    <property type="nucleotide sequence ID" value="NZ_SPVI01000016.1"/>
</dbReference>